<evidence type="ECO:0000256" key="1">
    <source>
        <dbReference type="ARBA" id="ARBA00001917"/>
    </source>
</evidence>
<feature type="transmembrane region" description="Helical" evidence="14">
    <location>
        <begin position="471"/>
        <end position="487"/>
    </location>
</feature>
<evidence type="ECO:0000256" key="2">
    <source>
        <dbReference type="ARBA" id="ARBA00003616"/>
    </source>
</evidence>
<dbReference type="AlphaFoldDB" id="A0A8J4H8S2"/>
<comment type="caution">
    <text evidence="16">The sequence shown here is derived from an EMBL/GenBank/DDBJ whole genome shotgun (WGS) entry which is preliminary data.</text>
</comment>
<dbReference type="EC" id="1.3.1.14" evidence="5"/>
<dbReference type="PANTHER" id="PTHR48109">
    <property type="entry name" value="DIHYDROOROTATE DEHYDROGENASE (QUINONE), MITOCHONDRIAL-RELATED"/>
    <property type="match status" value="1"/>
</dbReference>
<evidence type="ECO:0000259" key="15">
    <source>
        <dbReference type="Pfam" id="PF01180"/>
    </source>
</evidence>
<gene>
    <name evidence="16" type="ORF">XYCOK13_39320</name>
</gene>
<keyword evidence="7" id="KW-0285">Flavoprotein</keyword>
<evidence type="ECO:0000256" key="14">
    <source>
        <dbReference type="SAM" id="Phobius"/>
    </source>
</evidence>
<evidence type="ECO:0000256" key="4">
    <source>
        <dbReference type="ARBA" id="ARBA00011669"/>
    </source>
</evidence>
<comment type="catalytic activity">
    <reaction evidence="13">
        <text>(S)-dihydroorotate + NAD(+) = orotate + NADH + H(+)</text>
        <dbReference type="Rhea" id="RHEA:13513"/>
        <dbReference type="ChEBI" id="CHEBI:15378"/>
        <dbReference type="ChEBI" id="CHEBI:30839"/>
        <dbReference type="ChEBI" id="CHEBI:30864"/>
        <dbReference type="ChEBI" id="CHEBI:57540"/>
        <dbReference type="ChEBI" id="CHEBI:57945"/>
        <dbReference type="EC" id="1.3.1.14"/>
    </reaction>
</comment>
<evidence type="ECO:0000256" key="9">
    <source>
        <dbReference type="ARBA" id="ARBA00022975"/>
    </source>
</evidence>
<evidence type="ECO:0000256" key="7">
    <source>
        <dbReference type="ARBA" id="ARBA00022630"/>
    </source>
</evidence>
<keyword evidence="8" id="KW-0288">FMN</keyword>
<feature type="domain" description="Dihydroorotate dehydrogenase catalytic" evidence="15">
    <location>
        <begin position="278"/>
        <end position="339"/>
    </location>
</feature>
<feature type="transmembrane region" description="Helical" evidence="14">
    <location>
        <begin position="571"/>
        <end position="592"/>
    </location>
</feature>
<dbReference type="PANTHER" id="PTHR48109:SF4">
    <property type="entry name" value="DIHYDROOROTATE DEHYDROGENASE (QUINONE), MITOCHONDRIAL"/>
    <property type="match status" value="1"/>
</dbReference>
<feature type="transmembrane region" description="Helical" evidence="14">
    <location>
        <begin position="599"/>
        <end position="621"/>
    </location>
</feature>
<sequence>MPDWSYHTLFKPLLFRLPAKLSRDITLGLMGTLSRLPLGTLVIRTLGHMEAHPMLKSQLAGTDVTLPYPIGLSGDVDPAAVAQEALSQFGFGYLEVGPVTIEPLGGAKSEKGMARDLSREAIVYPRASRTVSMAQATERLRHQRKRALPRMLRIQAMPGCSPKEAEQQLCELIRGLEEGAAAFHIDILNEGWPLQDKLELLRNVLRNCKDRGRAVPLFVYLPLSFPVDDLPALRDGLPWNDGHSENLTNEQYAGFVIGDAWHTEQGERYTGANALQPCLERVQAIRKLWAAAMPVIAGGGVHSPDDALKLMEAGASAIQLHSGLVYAGPGLPKRINEAIIYEKIRDDMPPAAPSFWHGWGWMWRLGLGMLIGGIIAWIIAATLVVLPYDVAFLGMTLAELEQMNRLIPPFMSHDRITLAGTMMSIGILYMFLSYYGLRQGQHWAKTALVVSCSVGLCSFFLFLGYGYFDPLHAAVAVVLLLFFLLSLRARGGLPSYEPVNTANDRIWLRAQWGQCMMVILGFALAIGGAVIAVVGVTDVFVATDLAYLCASPEQLAAISDRLLPLIAHDRAGFGGALFSNALALLAASLWGIGEGRRWLWFALLLGGLPGFIAGFSVHLWIGYTTFVHLLPAYFAFSLYVLGLIWLYPYMMRKPVRTRASL</sequence>
<dbReference type="InterPro" id="IPR013785">
    <property type="entry name" value="Aldolase_TIM"/>
</dbReference>
<keyword evidence="14" id="KW-1133">Transmembrane helix</keyword>
<dbReference type="GO" id="GO:0004589">
    <property type="term" value="F:dihydroorotate dehydrogenase (NAD+) activity"/>
    <property type="evidence" value="ECO:0007669"/>
    <property type="project" value="UniProtKB-EC"/>
</dbReference>
<keyword evidence="9" id="KW-0665">Pyrimidine biosynthesis</keyword>
<feature type="transmembrane region" description="Helical" evidence="14">
    <location>
        <begin position="627"/>
        <end position="648"/>
    </location>
</feature>
<dbReference type="Pfam" id="PF01180">
    <property type="entry name" value="DHO_dh"/>
    <property type="match status" value="1"/>
</dbReference>
<feature type="transmembrane region" description="Helical" evidence="14">
    <location>
        <begin position="515"/>
        <end position="536"/>
    </location>
</feature>
<dbReference type="GO" id="GO:0006207">
    <property type="term" value="P:'de novo' pyrimidine nucleobase biosynthetic process"/>
    <property type="evidence" value="ECO:0007669"/>
    <property type="project" value="InterPro"/>
</dbReference>
<comment type="pathway">
    <text evidence="3">Pyrimidine metabolism; UMP biosynthesis via de novo pathway; orotate from (S)-dihydroorotate (NAD(+) route): step 1/1.</text>
</comment>
<dbReference type="InterPro" id="IPR001295">
    <property type="entry name" value="Dihydroorotate_DH_CS"/>
</dbReference>
<evidence type="ECO:0000256" key="10">
    <source>
        <dbReference type="ARBA" id="ARBA00023002"/>
    </source>
</evidence>
<comment type="function">
    <text evidence="2">Catalyzes the conversion of dihydroorotate to orotate with NAD(+) as electron acceptor.</text>
</comment>
<evidence type="ECO:0000256" key="3">
    <source>
        <dbReference type="ARBA" id="ARBA00004715"/>
    </source>
</evidence>
<reference evidence="16" key="1">
    <citation type="submission" date="2021-04" db="EMBL/GenBank/DDBJ databases">
        <title>Draft genome sequence of Xylanibacillus composti strain K13.</title>
        <authorList>
            <person name="Uke A."/>
            <person name="Chhe C."/>
            <person name="Baramee S."/>
            <person name="Kosugi A."/>
        </authorList>
    </citation>
    <scope>NUCLEOTIDE SEQUENCE</scope>
    <source>
        <strain evidence="16">K13</strain>
    </source>
</reference>
<evidence type="ECO:0000313" key="16">
    <source>
        <dbReference type="EMBL" id="GIQ71108.1"/>
    </source>
</evidence>
<evidence type="ECO:0000256" key="6">
    <source>
        <dbReference type="ARBA" id="ARBA00018101"/>
    </source>
</evidence>
<evidence type="ECO:0000256" key="12">
    <source>
        <dbReference type="ARBA" id="ARBA00032046"/>
    </source>
</evidence>
<dbReference type="GO" id="GO:0005886">
    <property type="term" value="C:plasma membrane"/>
    <property type="evidence" value="ECO:0007669"/>
    <property type="project" value="TreeGrafter"/>
</dbReference>
<accession>A0A8J4H8S2</accession>
<proteinExistence type="predicted"/>
<evidence type="ECO:0000256" key="13">
    <source>
        <dbReference type="ARBA" id="ARBA00048996"/>
    </source>
</evidence>
<feature type="transmembrane region" description="Helical" evidence="14">
    <location>
        <begin position="365"/>
        <end position="388"/>
    </location>
</feature>
<dbReference type="GO" id="GO:0005737">
    <property type="term" value="C:cytoplasm"/>
    <property type="evidence" value="ECO:0007669"/>
    <property type="project" value="InterPro"/>
</dbReference>
<keyword evidence="14" id="KW-0812">Transmembrane</keyword>
<dbReference type="Gene3D" id="3.20.20.70">
    <property type="entry name" value="Aldolase class I"/>
    <property type="match status" value="1"/>
</dbReference>
<evidence type="ECO:0000313" key="17">
    <source>
        <dbReference type="Proteomes" id="UP000677918"/>
    </source>
</evidence>
<protein>
    <recommendedName>
        <fullName evidence="6">Dihydroorotate dehydrogenase B (NAD(+)), catalytic subunit</fullName>
        <ecNumber evidence="5">1.3.1.14</ecNumber>
    </recommendedName>
    <alternativeName>
        <fullName evidence="11">Dihydroorotate oxidase B</fullName>
    </alternativeName>
    <alternativeName>
        <fullName evidence="12">Orotate reductase (NADH)</fullName>
    </alternativeName>
</protein>
<dbReference type="SUPFAM" id="SSF51395">
    <property type="entry name" value="FMN-linked oxidoreductases"/>
    <property type="match status" value="1"/>
</dbReference>
<dbReference type="UniPathway" id="UPA00070">
    <property type="reaction ID" value="UER00945"/>
</dbReference>
<dbReference type="PROSITE" id="PS00912">
    <property type="entry name" value="DHODEHASE_2"/>
    <property type="match status" value="1"/>
</dbReference>
<feature type="transmembrane region" description="Helical" evidence="14">
    <location>
        <begin position="416"/>
        <end position="435"/>
    </location>
</feature>
<dbReference type="RefSeq" id="WP_213413909.1">
    <property type="nucleotide sequence ID" value="NZ_BOVK01000070.1"/>
</dbReference>
<dbReference type="Proteomes" id="UP000677918">
    <property type="component" value="Unassembled WGS sequence"/>
</dbReference>
<dbReference type="InterPro" id="IPR050074">
    <property type="entry name" value="DHO_dehydrogenase"/>
</dbReference>
<keyword evidence="14" id="KW-0472">Membrane</keyword>
<dbReference type="InterPro" id="IPR005720">
    <property type="entry name" value="Dihydroorotate_DH_cat"/>
</dbReference>
<dbReference type="EMBL" id="BOVK01000070">
    <property type="protein sequence ID" value="GIQ71108.1"/>
    <property type="molecule type" value="Genomic_DNA"/>
</dbReference>
<dbReference type="GO" id="GO:0044205">
    <property type="term" value="P:'de novo' UMP biosynthetic process"/>
    <property type="evidence" value="ECO:0007669"/>
    <property type="project" value="UniProtKB-UniPathway"/>
</dbReference>
<evidence type="ECO:0000256" key="5">
    <source>
        <dbReference type="ARBA" id="ARBA00012061"/>
    </source>
</evidence>
<comment type="cofactor">
    <cofactor evidence="1">
        <name>FMN</name>
        <dbReference type="ChEBI" id="CHEBI:58210"/>
    </cofactor>
</comment>
<keyword evidence="17" id="KW-1185">Reference proteome</keyword>
<comment type="subunit">
    <text evidence="4">Heterotetramer of 2 PyrK and 2 PyrD type B subunits.</text>
</comment>
<feature type="transmembrane region" description="Helical" evidence="14">
    <location>
        <begin position="447"/>
        <end position="465"/>
    </location>
</feature>
<evidence type="ECO:0000256" key="11">
    <source>
        <dbReference type="ARBA" id="ARBA00029718"/>
    </source>
</evidence>
<name>A0A8J4H8S2_9BACL</name>
<keyword evidence="10" id="KW-0560">Oxidoreductase</keyword>
<evidence type="ECO:0000256" key="8">
    <source>
        <dbReference type="ARBA" id="ARBA00022643"/>
    </source>
</evidence>
<organism evidence="16 17">
    <name type="scientific">Xylanibacillus composti</name>
    <dbReference type="NCBI Taxonomy" id="1572762"/>
    <lineage>
        <taxon>Bacteria</taxon>
        <taxon>Bacillati</taxon>
        <taxon>Bacillota</taxon>
        <taxon>Bacilli</taxon>
        <taxon>Bacillales</taxon>
        <taxon>Paenibacillaceae</taxon>
        <taxon>Xylanibacillus</taxon>
    </lineage>
</organism>